<protein>
    <submittedName>
        <fullName evidence="2">Uncharacterized protein</fullName>
    </submittedName>
</protein>
<dbReference type="EMBL" id="BDOQ01000019">
    <property type="protein sequence ID" value="GBG15718.1"/>
    <property type="molecule type" value="Genomic_DNA"/>
</dbReference>
<keyword evidence="1" id="KW-0812">Transmembrane</keyword>
<reference evidence="2 3" key="1">
    <citation type="journal article" date="2018" name="Environ. Microbiol.">
        <title>Isolation and genomic characterization of Novimethylophilus kurashikiensis gen. nov. sp. nov., a new lanthanide-dependent methylotrophic species of Methylophilaceae.</title>
        <authorList>
            <person name="Lv H."/>
            <person name="Sahin N."/>
            <person name="Tani A."/>
        </authorList>
    </citation>
    <scope>NUCLEOTIDE SEQUENCE [LARGE SCALE GENOMIC DNA]</scope>
    <source>
        <strain evidence="2 3">La2-4</strain>
    </source>
</reference>
<sequence>MWDQWIPIMIWLMLEIRWIQMAAIWLLGFRSK</sequence>
<organism evidence="2 3">
    <name type="scientific">Novimethylophilus kurashikiensis</name>
    <dbReference type="NCBI Taxonomy" id="1825523"/>
    <lineage>
        <taxon>Bacteria</taxon>
        <taxon>Pseudomonadati</taxon>
        <taxon>Pseudomonadota</taxon>
        <taxon>Betaproteobacteria</taxon>
        <taxon>Nitrosomonadales</taxon>
        <taxon>Methylophilaceae</taxon>
        <taxon>Novimethylophilus</taxon>
    </lineage>
</organism>
<dbReference type="Proteomes" id="UP000245081">
    <property type="component" value="Unassembled WGS sequence"/>
</dbReference>
<evidence type="ECO:0000313" key="2">
    <source>
        <dbReference type="EMBL" id="GBG15718.1"/>
    </source>
</evidence>
<keyword evidence="1" id="KW-0472">Membrane</keyword>
<dbReference type="AlphaFoldDB" id="A0A2R5FE66"/>
<keyword evidence="3" id="KW-1185">Reference proteome</keyword>
<evidence type="ECO:0000313" key="3">
    <source>
        <dbReference type="Proteomes" id="UP000245081"/>
    </source>
</evidence>
<gene>
    <name evidence="2" type="ORF">NMK_3329</name>
</gene>
<feature type="transmembrane region" description="Helical" evidence="1">
    <location>
        <begin position="6"/>
        <end position="29"/>
    </location>
</feature>
<keyword evidence="1" id="KW-1133">Transmembrane helix</keyword>
<accession>A0A2R5FE66</accession>
<name>A0A2R5FE66_9PROT</name>
<comment type="caution">
    <text evidence="2">The sequence shown here is derived from an EMBL/GenBank/DDBJ whole genome shotgun (WGS) entry which is preliminary data.</text>
</comment>
<evidence type="ECO:0000256" key="1">
    <source>
        <dbReference type="SAM" id="Phobius"/>
    </source>
</evidence>
<proteinExistence type="predicted"/>